<gene>
    <name evidence="4" type="ORF">H9L42_13135</name>
</gene>
<accession>A0A923NMF6</accession>
<dbReference type="Proteomes" id="UP000602647">
    <property type="component" value="Unassembled WGS sequence"/>
</dbReference>
<feature type="region of interest" description="Disordered" evidence="2">
    <location>
        <begin position="66"/>
        <end position="88"/>
    </location>
</feature>
<dbReference type="SMART" id="SM00271">
    <property type="entry name" value="DnaJ"/>
    <property type="match status" value="1"/>
</dbReference>
<sequence length="330" mass="37854">MTEREALKILELSPDAGEREIKTKYRQLIRQVHPDIHGSSEERYTRHAQRINHAYAVLKKRFAGNADTPQARGKTSSQSPAKKETGAWSAPINSHAYTEREILHYAEDSNGSALGSFPIAHGKYLWKTDEDFPLFLLSVYQCGKELLDEIDLEFRRKEPPTNRRQIHGELTYLLAQQFIDGTALLKEFARSETPDSQGNPIFYMPAMLEFSGSPTCLKPGEQLSPAGVKNHRLYLKNQAGRVLGYLSFPDDRLYYIAIPLFEHKMALVKIQASEKQPQKKKRTAARYQNLHLWIKRTDRDIHSVVESLNLRIERVLKQYQQGSVSPIRPL</sequence>
<dbReference type="InterPro" id="IPR036869">
    <property type="entry name" value="J_dom_sf"/>
</dbReference>
<dbReference type="Pfam" id="PF00226">
    <property type="entry name" value="DnaJ"/>
    <property type="match status" value="1"/>
</dbReference>
<comment type="caution">
    <text evidence="4">The sequence shown here is derived from an EMBL/GenBank/DDBJ whole genome shotgun (WGS) entry which is preliminary data.</text>
</comment>
<keyword evidence="1" id="KW-0235">DNA replication</keyword>
<dbReference type="InterPro" id="IPR050817">
    <property type="entry name" value="DjlA_DnaK_co-chaperone"/>
</dbReference>
<dbReference type="RefSeq" id="WP_187303865.1">
    <property type="nucleotide sequence ID" value="NZ_JACRYT010000018.1"/>
</dbReference>
<evidence type="ECO:0000256" key="2">
    <source>
        <dbReference type="SAM" id="MobiDB-lite"/>
    </source>
</evidence>
<dbReference type="EMBL" id="JACRYT010000018">
    <property type="protein sequence ID" value="MBC6680767.1"/>
    <property type="molecule type" value="Genomic_DNA"/>
</dbReference>
<proteinExistence type="predicted"/>
<reference evidence="4" key="1">
    <citation type="submission" date="2020-08" db="EMBL/GenBank/DDBJ databases">
        <title>Genome public.</title>
        <authorList>
            <person name="Liu C."/>
            <person name="Sun Q."/>
        </authorList>
    </citation>
    <scope>NUCLEOTIDE SEQUENCE</scope>
    <source>
        <strain evidence="4">BX12</strain>
    </source>
</reference>
<dbReference type="PROSITE" id="PS50076">
    <property type="entry name" value="DNAJ_2"/>
    <property type="match status" value="1"/>
</dbReference>
<evidence type="ECO:0000259" key="3">
    <source>
        <dbReference type="PROSITE" id="PS50076"/>
    </source>
</evidence>
<dbReference type="GO" id="GO:0006260">
    <property type="term" value="P:DNA replication"/>
    <property type="evidence" value="ECO:0007669"/>
    <property type="project" value="UniProtKB-KW"/>
</dbReference>
<dbReference type="AlphaFoldDB" id="A0A923NMF6"/>
<keyword evidence="5" id="KW-1185">Reference proteome</keyword>
<dbReference type="PANTHER" id="PTHR24074">
    <property type="entry name" value="CO-CHAPERONE PROTEIN DJLA"/>
    <property type="match status" value="1"/>
</dbReference>
<evidence type="ECO:0000313" key="4">
    <source>
        <dbReference type="EMBL" id="MBC6680767.1"/>
    </source>
</evidence>
<protein>
    <submittedName>
        <fullName evidence="4">J domain-containing protein</fullName>
    </submittedName>
</protein>
<dbReference type="SUPFAM" id="SSF46565">
    <property type="entry name" value="Chaperone J-domain"/>
    <property type="match status" value="1"/>
</dbReference>
<dbReference type="Gene3D" id="1.10.287.110">
    <property type="entry name" value="DnaJ domain"/>
    <property type="match status" value="1"/>
</dbReference>
<organism evidence="4 5">
    <name type="scientific">Zhenpiania hominis</name>
    <dbReference type="NCBI Taxonomy" id="2763644"/>
    <lineage>
        <taxon>Bacteria</taxon>
        <taxon>Bacillati</taxon>
        <taxon>Bacillota</taxon>
        <taxon>Clostridia</taxon>
        <taxon>Peptostreptococcales</taxon>
        <taxon>Anaerovoracaceae</taxon>
        <taxon>Zhenpiania</taxon>
    </lineage>
</organism>
<evidence type="ECO:0000256" key="1">
    <source>
        <dbReference type="ARBA" id="ARBA00022705"/>
    </source>
</evidence>
<feature type="domain" description="J" evidence="3">
    <location>
        <begin position="5"/>
        <end position="63"/>
    </location>
</feature>
<dbReference type="CDD" id="cd06257">
    <property type="entry name" value="DnaJ"/>
    <property type="match status" value="1"/>
</dbReference>
<name>A0A923NMF6_9FIRM</name>
<evidence type="ECO:0000313" key="5">
    <source>
        <dbReference type="Proteomes" id="UP000602647"/>
    </source>
</evidence>
<dbReference type="InterPro" id="IPR001623">
    <property type="entry name" value="DnaJ_domain"/>
</dbReference>